<evidence type="ECO:0000256" key="8">
    <source>
        <dbReference type="RuleBase" id="RU362108"/>
    </source>
</evidence>
<feature type="transmembrane region" description="Helical" evidence="8">
    <location>
        <begin position="93"/>
        <end position="110"/>
    </location>
</feature>
<dbReference type="GO" id="GO:0009926">
    <property type="term" value="P:auxin polar transport"/>
    <property type="evidence" value="ECO:0007669"/>
    <property type="project" value="TreeGrafter"/>
</dbReference>
<evidence type="ECO:0000256" key="2">
    <source>
        <dbReference type="ARBA" id="ARBA00009177"/>
    </source>
</evidence>
<keyword evidence="6 8" id="KW-0472">Membrane</keyword>
<name>A0AAN7R425_TRANT</name>
<reference evidence="10 11" key="1">
    <citation type="journal article" date="2023" name="Hortic Res">
        <title>Pangenome of water caltrop reveals structural variations and asymmetric subgenome divergence after allopolyploidization.</title>
        <authorList>
            <person name="Zhang X."/>
            <person name="Chen Y."/>
            <person name="Wang L."/>
            <person name="Yuan Y."/>
            <person name="Fang M."/>
            <person name="Shi L."/>
            <person name="Lu R."/>
            <person name="Comes H.P."/>
            <person name="Ma Y."/>
            <person name="Chen Y."/>
            <person name="Huang G."/>
            <person name="Zhou Y."/>
            <person name="Zheng Z."/>
            <person name="Qiu Y."/>
        </authorList>
    </citation>
    <scope>NUCLEOTIDE SEQUENCE [LARGE SCALE GENOMIC DNA]</scope>
    <source>
        <strain evidence="10">F231</strain>
    </source>
</reference>
<dbReference type="PANTHER" id="PTHR31752">
    <property type="entry name" value="AUXIN EFFLUX CARRIER COMPONENT 1B-RELATED"/>
    <property type="match status" value="1"/>
</dbReference>
<feature type="transmembrane region" description="Helical" evidence="8">
    <location>
        <begin position="299"/>
        <end position="320"/>
    </location>
</feature>
<evidence type="ECO:0000313" key="10">
    <source>
        <dbReference type="EMBL" id="KAK4785028.1"/>
    </source>
</evidence>
<evidence type="ECO:0000256" key="1">
    <source>
        <dbReference type="ARBA" id="ARBA00004127"/>
    </source>
</evidence>
<comment type="caution">
    <text evidence="8">Lacks conserved residue(s) required for the propagation of feature annotation.</text>
</comment>
<dbReference type="AlphaFoldDB" id="A0AAN7R425"/>
<accession>A0AAN7R425</accession>
<feature type="transmembrane region" description="Helical" evidence="8">
    <location>
        <begin position="265"/>
        <end position="283"/>
    </location>
</feature>
<evidence type="ECO:0000256" key="5">
    <source>
        <dbReference type="ARBA" id="ARBA00022989"/>
    </source>
</evidence>
<sequence>MDEVKIELADSGFVVTSRLTSCSGFQAEIGRRPQGTQSFSTTILKLRAMIGWTDVYKVIEATVPLYVALLMGYGSVRWWRIFTAEQCDAITRLVCYFTLPLFTFEFTAHVDPFEWNYMFIAADVISKAIIVAVLALWAKFSPKGSYGWSITSFSLSTLTNSLVVGVPLLKAMYGSLGVDLVVQSSVVQAIVWLTILLFVLEFRRAGLDTYSSDDSSSLESGIQVPSSMSTPAKDDLEDIGKAAKTDMIPGTRSFWNLMKVVGVKLAMNPNSYACIIGIVWALIKNRWQLEMPGILEGSVLIMSKAGTGTAMFSMGIFMALQEKIVACGANLTIFGLLLKFVAGPITLAIGAVTVGLHGDVLRIAIIQAALPQSITSFIYAKEYGLHPSVLSTAVIFGMIVSLPVLIAYYAILEFVH</sequence>
<dbReference type="InterPro" id="IPR014024">
    <property type="entry name" value="Auxin_eff_plant"/>
</dbReference>
<comment type="function">
    <text evidence="8">May act as a component of the auxin efflux carrier.</text>
</comment>
<feature type="transmembrane region" description="Helical" evidence="8">
    <location>
        <begin position="150"/>
        <end position="169"/>
    </location>
</feature>
<dbReference type="Pfam" id="PF03547">
    <property type="entry name" value="Mem_trans"/>
    <property type="match status" value="1"/>
</dbReference>
<dbReference type="Proteomes" id="UP001346149">
    <property type="component" value="Unassembled WGS sequence"/>
</dbReference>
<feature type="transmembrane region" description="Helical" evidence="8">
    <location>
        <begin position="116"/>
        <end position="138"/>
    </location>
</feature>
<protein>
    <recommendedName>
        <fullName evidence="8">Auxin efflux carrier component</fullName>
    </recommendedName>
</protein>
<evidence type="ECO:0000256" key="4">
    <source>
        <dbReference type="ARBA" id="ARBA00022692"/>
    </source>
</evidence>
<dbReference type="GO" id="GO:0009734">
    <property type="term" value="P:auxin-activated signaling pathway"/>
    <property type="evidence" value="ECO:0007669"/>
    <property type="project" value="UniProtKB-UniRule"/>
</dbReference>
<feature type="transmembrane region" description="Helical" evidence="8">
    <location>
        <begin position="332"/>
        <end position="354"/>
    </location>
</feature>
<comment type="similarity">
    <text evidence="2 8">Belongs to the auxin efflux carrier (TC 2.A.69.1) family.</text>
</comment>
<keyword evidence="4 8" id="KW-0812">Transmembrane</keyword>
<keyword evidence="11" id="KW-1185">Reference proteome</keyword>
<dbReference type="EMBL" id="JAXQNO010000013">
    <property type="protein sequence ID" value="KAK4785028.1"/>
    <property type="molecule type" value="Genomic_DNA"/>
</dbReference>
<dbReference type="InterPro" id="IPR004776">
    <property type="entry name" value="Mem_transp_PIN-like"/>
</dbReference>
<feature type="compositionally biased region" description="Polar residues" evidence="9">
    <location>
        <begin position="218"/>
        <end position="230"/>
    </location>
</feature>
<dbReference type="GO" id="GO:0010329">
    <property type="term" value="F:auxin efflux transmembrane transporter activity"/>
    <property type="evidence" value="ECO:0007669"/>
    <property type="project" value="TreeGrafter"/>
</dbReference>
<proteinExistence type="inferred from homology"/>
<feature type="region of interest" description="Disordered" evidence="9">
    <location>
        <begin position="212"/>
        <end position="232"/>
    </location>
</feature>
<comment type="subcellular location">
    <subcellularLocation>
        <location evidence="1">Endomembrane system</location>
        <topology evidence="1">Multi-pass membrane protein</topology>
    </subcellularLocation>
    <subcellularLocation>
        <location evidence="8">Membrane</location>
        <topology evidence="8">Multi-pass membrane protein</topology>
    </subcellularLocation>
</comment>
<dbReference type="NCBIfam" id="TIGR00946">
    <property type="entry name" value="2a69"/>
    <property type="match status" value="1"/>
</dbReference>
<organism evidence="10 11">
    <name type="scientific">Trapa natans</name>
    <name type="common">Water chestnut</name>
    <dbReference type="NCBI Taxonomy" id="22666"/>
    <lineage>
        <taxon>Eukaryota</taxon>
        <taxon>Viridiplantae</taxon>
        <taxon>Streptophyta</taxon>
        <taxon>Embryophyta</taxon>
        <taxon>Tracheophyta</taxon>
        <taxon>Spermatophyta</taxon>
        <taxon>Magnoliopsida</taxon>
        <taxon>eudicotyledons</taxon>
        <taxon>Gunneridae</taxon>
        <taxon>Pentapetalae</taxon>
        <taxon>rosids</taxon>
        <taxon>malvids</taxon>
        <taxon>Myrtales</taxon>
        <taxon>Lythraceae</taxon>
        <taxon>Trapa</taxon>
    </lineage>
</organism>
<feature type="transmembrane region" description="Helical" evidence="8">
    <location>
        <begin position="55"/>
        <end position="73"/>
    </location>
</feature>
<dbReference type="GO" id="GO:0005783">
    <property type="term" value="C:endoplasmic reticulum"/>
    <property type="evidence" value="ECO:0007669"/>
    <property type="project" value="TreeGrafter"/>
</dbReference>
<feature type="transmembrane region" description="Helical" evidence="8">
    <location>
        <begin position="181"/>
        <end position="200"/>
    </location>
</feature>
<keyword evidence="3 8" id="KW-0813">Transport</keyword>
<dbReference type="InterPro" id="IPR051107">
    <property type="entry name" value="Auxin_Efflux_Carrier"/>
</dbReference>
<keyword evidence="5 8" id="KW-1133">Transmembrane helix</keyword>
<evidence type="ECO:0000256" key="3">
    <source>
        <dbReference type="ARBA" id="ARBA00022448"/>
    </source>
</evidence>
<feature type="transmembrane region" description="Helical" evidence="8">
    <location>
        <begin position="392"/>
        <end position="411"/>
    </location>
</feature>
<keyword evidence="7 8" id="KW-0927">Auxin signaling pathway</keyword>
<evidence type="ECO:0000256" key="9">
    <source>
        <dbReference type="SAM" id="MobiDB-lite"/>
    </source>
</evidence>
<gene>
    <name evidence="10" type="ORF">SAY86_001717</name>
</gene>
<evidence type="ECO:0000256" key="6">
    <source>
        <dbReference type="ARBA" id="ARBA00023136"/>
    </source>
</evidence>
<evidence type="ECO:0000256" key="7">
    <source>
        <dbReference type="ARBA" id="ARBA00023294"/>
    </source>
</evidence>
<comment type="caution">
    <text evidence="10">The sequence shown here is derived from an EMBL/GenBank/DDBJ whole genome shotgun (WGS) entry which is preliminary data.</text>
</comment>
<dbReference type="GO" id="GO:0005886">
    <property type="term" value="C:plasma membrane"/>
    <property type="evidence" value="ECO:0007669"/>
    <property type="project" value="TreeGrafter"/>
</dbReference>
<evidence type="ECO:0000313" key="11">
    <source>
        <dbReference type="Proteomes" id="UP001346149"/>
    </source>
</evidence>
<dbReference type="PANTHER" id="PTHR31752:SF2">
    <property type="entry name" value="AUXIN EFFLUX CARRIER COMPONENT 5"/>
    <property type="match status" value="1"/>
</dbReference>